<accession>A0A210PSZ4</accession>
<dbReference type="CDD" id="cd11835">
    <property type="entry name" value="SH3_ARHGAP32_33"/>
    <property type="match status" value="1"/>
</dbReference>
<evidence type="ECO:0000256" key="1">
    <source>
        <dbReference type="ARBA" id="ARBA00008795"/>
    </source>
</evidence>
<protein>
    <submittedName>
        <fullName evidence="8">Rho GTPase-activating protein 32</fullName>
    </submittedName>
</protein>
<evidence type="ECO:0000259" key="6">
    <source>
        <dbReference type="PROSITE" id="PS50002"/>
    </source>
</evidence>
<comment type="similarity">
    <text evidence="1">Belongs to the PX domain-containing GAP family.</text>
</comment>
<dbReference type="Pfam" id="PF14604">
    <property type="entry name" value="SH3_9"/>
    <property type="match status" value="1"/>
</dbReference>
<feature type="region of interest" description="Disordered" evidence="5">
    <location>
        <begin position="1602"/>
        <end position="1621"/>
    </location>
</feature>
<reference evidence="8 9" key="1">
    <citation type="journal article" date="2017" name="Nat. Ecol. Evol.">
        <title>Scallop genome provides insights into evolution of bilaterian karyotype and development.</title>
        <authorList>
            <person name="Wang S."/>
            <person name="Zhang J."/>
            <person name="Jiao W."/>
            <person name="Li J."/>
            <person name="Xun X."/>
            <person name="Sun Y."/>
            <person name="Guo X."/>
            <person name="Huan P."/>
            <person name="Dong B."/>
            <person name="Zhang L."/>
            <person name="Hu X."/>
            <person name="Sun X."/>
            <person name="Wang J."/>
            <person name="Zhao C."/>
            <person name="Wang Y."/>
            <person name="Wang D."/>
            <person name="Huang X."/>
            <person name="Wang R."/>
            <person name="Lv J."/>
            <person name="Li Y."/>
            <person name="Zhang Z."/>
            <person name="Liu B."/>
            <person name="Lu W."/>
            <person name="Hui Y."/>
            <person name="Liang J."/>
            <person name="Zhou Z."/>
            <person name="Hou R."/>
            <person name="Li X."/>
            <person name="Liu Y."/>
            <person name="Li H."/>
            <person name="Ning X."/>
            <person name="Lin Y."/>
            <person name="Zhao L."/>
            <person name="Xing Q."/>
            <person name="Dou J."/>
            <person name="Li Y."/>
            <person name="Mao J."/>
            <person name="Guo H."/>
            <person name="Dou H."/>
            <person name="Li T."/>
            <person name="Mu C."/>
            <person name="Jiang W."/>
            <person name="Fu Q."/>
            <person name="Fu X."/>
            <person name="Miao Y."/>
            <person name="Liu J."/>
            <person name="Yu Q."/>
            <person name="Li R."/>
            <person name="Liao H."/>
            <person name="Li X."/>
            <person name="Kong Y."/>
            <person name="Jiang Z."/>
            <person name="Chourrout D."/>
            <person name="Li R."/>
            <person name="Bao Z."/>
        </authorList>
    </citation>
    <scope>NUCLEOTIDE SEQUENCE [LARGE SCALE GENOMIC DNA]</scope>
    <source>
        <strain evidence="8 9">PY_sf001</strain>
    </source>
</reference>
<dbReference type="SMART" id="SM00324">
    <property type="entry name" value="RhoGAP"/>
    <property type="match status" value="1"/>
</dbReference>
<proteinExistence type="inferred from homology"/>
<dbReference type="PANTHER" id="PTHR15729">
    <property type="entry name" value="CDC42 GTPASE-ACTIVATING PROTEIN"/>
    <property type="match status" value="1"/>
</dbReference>
<feature type="compositionally biased region" description="Low complexity" evidence="5">
    <location>
        <begin position="1041"/>
        <end position="1062"/>
    </location>
</feature>
<dbReference type="CDD" id="cd04384">
    <property type="entry name" value="RhoGAP_CdGAP"/>
    <property type="match status" value="1"/>
</dbReference>
<dbReference type="SUPFAM" id="SSF64268">
    <property type="entry name" value="PX domain"/>
    <property type="match status" value="1"/>
</dbReference>
<dbReference type="Gene3D" id="3.30.1520.10">
    <property type="entry name" value="Phox-like domain"/>
    <property type="match status" value="1"/>
</dbReference>
<dbReference type="OrthoDB" id="5873004at2759"/>
<feature type="region of interest" description="Disordered" evidence="5">
    <location>
        <begin position="1685"/>
        <end position="1715"/>
    </location>
</feature>
<dbReference type="STRING" id="6573.A0A210PSZ4"/>
<keyword evidence="2 4" id="KW-0728">SH3 domain</keyword>
<keyword evidence="3" id="KW-0343">GTPase activation</keyword>
<dbReference type="GO" id="GO:0005096">
    <property type="term" value="F:GTPase activator activity"/>
    <property type="evidence" value="ECO:0007669"/>
    <property type="project" value="UniProtKB-KW"/>
</dbReference>
<organism evidence="8 9">
    <name type="scientific">Mizuhopecten yessoensis</name>
    <name type="common">Japanese scallop</name>
    <name type="synonym">Patinopecten yessoensis</name>
    <dbReference type="NCBI Taxonomy" id="6573"/>
    <lineage>
        <taxon>Eukaryota</taxon>
        <taxon>Metazoa</taxon>
        <taxon>Spiralia</taxon>
        <taxon>Lophotrochozoa</taxon>
        <taxon>Mollusca</taxon>
        <taxon>Bivalvia</taxon>
        <taxon>Autobranchia</taxon>
        <taxon>Pteriomorphia</taxon>
        <taxon>Pectinida</taxon>
        <taxon>Pectinoidea</taxon>
        <taxon>Pectinidae</taxon>
        <taxon>Mizuhopecten</taxon>
    </lineage>
</organism>
<feature type="compositionally biased region" description="Polar residues" evidence="5">
    <location>
        <begin position="2367"/>
        <end position="2382"/>
    </location>
</feature>
<feature type="region of interest" description="Disordered" evidence="5">
    <location>
        <begin position="2288"/>
        <end position="2494"/>
    </location>
</feature>
<dbReference type="FunFam" id="1.10.555.10:FF:000002">
    <property type="entry name" value="rho GTPase-activating protein 32 isoform X1"/>
    <property type="match status" value="1"/>
</dbReference>
<dbReference type="GO" id="GO:0007264">
    <property type="term" value="P:small GTPase-mediated signal transduction"/>
    <property type="evidence" value="ECO:0007669"/>
    <property type="project" value="TreeGrafter"/>
</dbReference>
<feature type="region of interest" description="Disordered" evidence="5">
    <location>
        <begin position="2605"/>
        <end position="2640"/>
    </location>
</feature>
<feature type="region of interest" description="Disordered" evidence="5">
    <location>
        <begin position="1143"/>
        <end position="1165"/>
    </location>
</feature>
<dbReference type="Gene3D" id="2.30.30.40">
    <property type="entry name" value="SH3 Domains"/>
    <property type="match status" value="1"/>
</dbReference>
<evidence type="ECO:0000313" key="9">
    <source>
        <dbReference type="Proteomes" id="UP000242188"/>
    </source>
</evidence>
<dbReference type="FunFam" id="2.30.30.40:FF:000207">
    <property type="entry name" value="CLUMA_CG020965, isoform A"/>
    <property type="match status" value="1"/>
</dbReference>
<sequence length="2640" mass="294171">MIWAGLLSLWTRRRSRNVRVDEEDEPYRKSSTATIRSEGTGTQFYTKQHGGVLQMYDSSDNSSLGSQRSSTASTSTIRIRRVSSMLDGSTRFPKLQECAHFHYDFVELNKIQVSLCDEDQENHHHGETDIMERTFLVKTQASDKSWSVRRTFKNFKMLDRQLHRCIYDRKFSRLPNLNQEEDSTKSYKEMEEMLSLYLQRFSRIAGSMINCGSVLNWFELDNRGNRLLAMDDSGINTPAIAAAHAIKRYTAQAPDEISLEVGDIVSVIDMPQQEETIWWRGKRGFEVGFFPSECVEVIGDKVPPSVESRIPDPNASKKPLVRKHGKFLSFLRMFFTTRPARNQLKQSGIVKERVFGCDLGEHLLNTGQENSTDVPLVLKCCAEVIEQHGIVDGIYRLSGITSNIQKLRLAFDEDRVPDLTTDVYLQDIHSISSLLKMYFRELPNPLLTYQLYDKFADAVRDEDNKLWKIHDVVQQLPPPHYRTLEYLMRHLAKVAAYGPDTGMHSKNLAIVWAPNLLRSKELESGGGAAALQGVGIQAVVTECLILYADLIFSDKMPSYSSPELRSAQRKPRPKSLAISTPTKLITLEEARERALSASLRPPPQKYIDVGGGPERLPSRYHTVIDLPGYRKKTLVSGSNTVGYGKSKKSPSGWRSIFSRGPRQGSIKQKGRKNSIGEPLVLTEDRKAITEEDVHNWKRRRLRGAKSAESLLAMSLPGLDCGRISRDFEESLYRIYSEDESKHPSIRHKRSLSSESPRTMMHSDHSVSYPSFIMTGSREVGIDVDTCGTSCDTPDSTPTENGVSDNRPERKQSFVRGDNKRKVINHRRSPSGQSTPRQEQDRRSPSGQEQGASTGSKGADKHNKADLPPGGVRKSQEGRQDDSDKFVLHVKDANLLKPSDQLKSPNLIPNVSPEDKREHGRRGSRTPPATRGRLRDDRVKEKNSQADDGKVVTIELPESPGAKRKNWMGGSGASTPAGTPDEPPPSHFYYSKHHDYAEILSDDEKSRFGIDEGTKTSPMDISGHRETTFGADKKMYVDKCRSVGTPSSSLSSPTTSDPSSGTPERVRNMDGKVVKMTSSAILQQSVSETNDLSVSKMSKCLSVPADIQKSLEDMTSYAGSREDMLSSITISELSASTDSFARYEDSNTAARRRRSASVDSFNEAESPLTRTLREINAQIDKAFRRDLDKGNHLQEGERPNNRSRSGSFDNIPSDYQGENIGFSSPNIIPPLPSESADTKTTFVERPAEEIQVIETARVIRAPLRPSTSNQTKLAHINTQNASPTGSDISGYSESQGKLSPHLVMRGACSQQSSCLPSPMSPSEERIKFGLSDDECPVKSRNQDNKMKRSDSRHGCVEFDLSDEDLEFLSRQGIIQEMKTTRRVNKDGTPCSPLMSPSETPHHVTSPMQWSPEMGYRDIPKSQSYSGSGSSFVGGASYSPSTGKASDAKVGDGSPTTKGHSVHKTKPPARREFAKLMLESDHDASNKSSKSSPRSPRQQPRWEDLAGLNQDFGAIPSVKQITKVGDSAMVKTPKDKVKVESDSTSDDFDRKLQNLSDFNDVWRQQLAPTGDVCRNVSNDDQVLNSSDRFRPQLKKSLTVGAIETSTSMGSHKKREKTPECGTQDQTVTMEKPMIKKCLTESDIPRIRQCSIMTQDSQSTSSSSGTSDALTEIHTVTDRMTVEKPSIRRGELKQNDTKLPSASQKCDREEKASFPKPRKIQKMDSFDFPLENSLQERMDTSGPSEERLGPVDNQYSHAVTAATRNHVVSSSQSDSVSALASNTYNTNNVGSAGHYSESSRSENTAFTERDHAQPFQSMLEDIDVNESCFGIPTHQNLSNEFREKMNERLKSQSQQSSLDSPSVVAMESFVYQEQSEHEVHVGFARPVVDMSHIEAAAHFDQGDYEGEFQSSTRMEVEAGLSSISLPAENLCSVSQGPAVMLDNTEEAHQNAVNADLELTMSQKSPHSMTTYDADDFDDDDACCSKLRNIVHKDDYSEAESPWQQSLSDLPELPPPEREFMEVSRPSVIKCSKSRKKSEPRSNVAIRRTMSERSKAEEALLQRREVGLHRRETGIPKVKSEKRSADKGGSKGQRSERGETKLVLERKTSLKKGKDSLHNALYVEAGEASDADTNDDVFIDASAGQDIPRERQTQKFNLERNQMSAFINDPPSRSSLDESFLQVASSRHDDFLSRDEAGQQEDIRFTRAHRSTKLKSLRELFEKTAGEYEASQSKKKQSSSSQEKLVCMPAGEAENSETVRLHSARSAFASRRSHSHTERFVMDKENVSTQFITTSDEWQMPRSRRSISTDIGYELGRKKETTRRERSWDRQSSFTSASKPPKHRSCSRNRTASESSVSESENRVGSSRSSPKSQRQDGCSSGQDGSPKSRIPTKIHDTGSPKLVKDTALRNSPKAQHLDGGSVSRPDATISPKSRKGSESPFLQKACDISIPSQRNRQRTDDSPKVLRRVSFGRSDNTPAEGSPKSPRAWRSPGNRRSLSIETSIATVETLEKDTTVQRSSERTLSQSCILPSSKGSQGGVEDWGGSGTEGCNLERRGSIKELREFFEQKHDADTQSADNLLLRSRVRSVSPTLCQSHRHESLETVNVRHSLELPSRGATPPLEGSVRSQPIRLGPKPFYGARK</sequence>
<feature type="region of interest" description="Disordered" evidence="5">
    <location>
        <begin position="1040"/>
        <end position="1067"/>
    </location>
</feature>
<keyword evidence="9" id="KW-1185">Reference proteome</keyword>
<feature type="compositionally biased region" description="Polar residues" evidence="5">
    <location>
        <begin position="786"/>
        <end position="803"/>
    </location>
</feature>
<feature type="compositionally biased region" description="Basic and acidic residues" evidence="5">
    <location>
        <begin position="991"/>
        <end position="1013"/>
    </location>
</feature>
<dbReference type="EMBL" id="NEDP02005520">
    <property type="protein sequence ID" value="OWF39609.1"/>
    <property type="molecule type" value="Genomic_DNA"/>
</dbReference>
<dbReference type="Proteomes" id="UP000242188">
    <property type="component" value="Unassembled WGS sequence"/>
</dbReference>
<evidence type="ECO:0000259" key="7">
    <source>
        <dbReference type="PROSITE" id="PS50238"/>
    </source>
</evidence>
<dbReference type="InterPro" id="IPR008936">
    <property type="entry name" value="Rho_GTPase_activation_prot"/>
</dbReference>
<dbReference type="InterPro" id="IPR036871">
    <property type="entry name" value="PX_dom_sf"/>
</dbReference>
<evidence type="ECO:0000313" key="8">
    <source>
        <dbReference type="EMBL" id="OWF39609.1"/>
    </source>
</evidence>
<dbReference type="Pfam" id="PF00620">
    <property type="entry name" value="RhoGAP"/>
    <property type="match status" value="1"/>
</dbReference>
<feature type="region of interest" description="Disordered" evidence="5">
    <location>
        <begin position="784"/>
        <end position="1026"/>
    </location>
</feature>
<feature type="region of interest" description="Disordered" evidence="5">
    <location>
        <begin position="1782"/>
        <end position="1803"/>
    </location>
</feature>
<feature type="compositionally biased region" description="Basic and acidic residues" evidence="5">
    <location>
        <begin position="932"/>
        <end position="949"/>
    </location>
</feature>
<feature type="region of interest" description="Disordered" evidence="5">
    <location>
        <begin position="738"/>
        <end position="763"/>
    </location>
</feature>
<dbReference type="SUPFAM" id="SSF50044">
    <property type="entry name" value="SH3-domain"/>
    <property type="match status" value="1"/>
</dbReference>
<feature type="compositionally biased region" description="Gly residues" evidence="5">
    <location>
        <begin position="2533"/>
        <end position="2545"/>
    </location>
</feature>
<feature type="compositionally biased region" description="Low complexity" evidence="5">
    <location>
        <begin position="2349"/>
        <end position="2366"/>
    </location>
</feature>
<feature type="compositionally biased region" description="Basic and acidic residues" evidence="5">
    <location>
        <begin position="2311"/>
        <end position="2325"/>
    </location>
</feature>
<dbReference type="InterPro" id="IPR051576">
    <property type="entry name" value="PX-Rho_GAP"/>
</dbReference>
<feature type="compositionally biased region" description="Low complexity" evidence="5">
    <location>
        <begin position="1420"/>
        <end position="1437"/>
    </location>
</feature>
<dbReference type="SMART" id="SM00326">
    <property type="entry name" value="SH3"/>
    <property type="match status" value="1"/>
</dbReference>
<feature type="compositionally biased region" description="Basic and acidic residues" evidence="5">
    <location>
        <begin position="2045"/>
        <end position="2106"/>
    </location>
</feature>
<feature type="domain" description="Rho-GAP" evidence="7">
    <location>
        <begin position="357"/>
        <end position="552"/>
    </location>
</feature>
<dbReference type="InterPro" id="IPR036028">
    <property type="entry name" value="SH3-like_dom_sf"/>
</dbReference>
<feature type="domain" description="SH3" evidence="6">
    <location>
        <begin position="238"/>
        <end position="300"/>
    </location>
</feature>
<evidence type="ECO:0000256" key="2">
    <source>
        <dbReference type="ARBA" id="ARBA00022443"/>
    </source>
</evidence>
<comment type="caution">
    <text evidence="8">The sequence shown here is derived from an EMBL/GenBank/DDBJ whole genome shotgun (WGS) entry which is preliminary data.</text>
</comment>
<evidence type="ECO:0000256" key="4">
    <source>
        <dbReference type="PROSITE-ProRule" id="PRU00192"/>
    </source>
</evidence>
<feature type="region of interest" description="Disordered" evidence="5">
    <location>
        <begin position="1184"/>
        <end position="1237"/>
    </location>
</feature>
<feature type="region of interest" description="Disordered" evidence="5">
    <location>
        <begin position="1377"/>
        <end position="1466"/>
    </location>
</feature>
<feature type="region of interest" description="Disordered" evidence="5">
    <location>
        <begin position="2015"/>
        <end position="2106"/>
    </location>
</feature>
<feature type="region of interest" description="Disordered" evidence="5">
    <location>
        <begin position="652"/>
        <end position="673"/>
    </location>
</feature>
<gene>
    <name evidence="8" type="ORF">KP79_PYT22173</name>
</gene>
<evidence type="ECO:0000256" key="3">
    <source>
        <dbReference type="ARBA" id="ARBA00022468"/>
    </source>
</evidence>
<dbReference type="SUPFAM" id="SSF48350">
    <property type="entry name" value="GTPase activation domain, GAP"/>
    <property type="match status" value="1"/>
</dbReference>
<dbReference type="PROSITE" id="PS50002">
    <property type="entry name" value="SH3"/>
    <property type="match status" value="1"/>
</dbReference>
<feature type="region of interest" description="Disordered" evidence="5">
    <location>
        <begin position="1478"/>
        <end position="1499"/>
    </location>
</feature>
<evidence type="ECO:0000256" key="5">
    <source>
        <dbReference type="SAM" id="MobiDB-lite"/>
    </source>
</evidence>
<feature type="compositionally biased region" description="Basic and acidic residues" evidence="5">
    <location>
        <begin position="2390"/>
        <end position="2404"/>
    </location>
</feature>
<feature type="region of interest" description="Disordered" evidence="5">
    <location>
        <begin position="2526"/>
        <end position="2546"/>
    </location>
</feature>
<feature type="region of interest" description="Disordered" evidence="5">
    <location>
        <begin position="1274"/>
        <end position="1296"/>
    </location>
</feature>
<dbReference type="PROSITE" id="PS50238">
    <property type="entry name" value="RHOGAP"/>
    <property type="match status" value="1"/>
</dbReference>
<feature type="compositionally biased region" description="Basic and acidic residues" evidence="5">
    <location>
        <begin position="805"/>
        <end position="820"/>
    </location>
</feature>
<name>A0A210PSZ4_MIZYE</name>
<feature type="compositionally biased region" description="Basic and acidic residues" evidence="5">
    <location>
        <begin position="873"/>
        <end position="893"/>
    </location>
</feature>
<dbReference type="Gene3D" id="1.10.555.10">
    <property type="entry name" value="Rho GTPase activation protein"/>
    <property type="match status" value="1"/>
</dbReference>
<dbReference type="InterPro" id="IPR001452">
    <property type="entry name" value="SH3_domain"/>
</dbReference>
<feature type="compositionally biased region" description="Low complexity" evidence="5">
    <location>
        <begin position="1485"/>
        <end position="1497"/>
    </location>
</feature>
<feature type="region of interest" description="Disordered" evidence="5">
    <location>
        <begin position="2222"/>
        <end position="2255"/>
    </location>
</feature>
<feature type="compositionally biased region" description="Basic and acidic residues" evidence="5">
    <location>
        <begin position="1184"/>
        <end position="1199"/>
    </location>
</feature>
<dbReference type="GO" id="GO:0035091">
    <property type="term" value="F:phosphatidylinositol binding"/>
    <property type="evidence" value="ECO:0007669"/>
    <property type="project" value="InterPro"/>
</dbReference>
<dbReference type="PANTHER" id="PTHR15729:SF10">
    <property type="entry name" value="GTPASE-ACTIVATING PROTEIN CDGAPR"/>
    <property type="match status" value="1"/>
</dbReference>
<dbReference type="InterPro" id="IPR000198">
    <property type="entry name" value="RhoGAP_dom"/>
</dbReference>
<feature type="compositionally biased region" description="Polar residues" evidence="5">
    <location>
        <begin position="844"/>
        <end position="855"/>
    </location>
</feature>